<dbReference type="GO" id="GO:0030089">
    <property type="term" value="C:phycobilisome"/>
    <property type="evidence" value="ECO:0007669"/>
    <property type="project" value="UniProtKB-UniRule"/>
</dbReference>
<keyword evidence="9" id="KW-1185">Reference proteome</keyword>
<comment type="subcellular location">
    <subcellularLocation>
        <location evidence="1">Cellular thylakoid membrane</location>
        <topology evidence="1">Peripheral membrane protein</topology>
        <orientation evidence="1">Cytoplasmic side</orientation>
    </subcellularLocation>
</comment>
<dbReference type="Proteomes" id="UP000625316">
    <property type="component" value="Unassembled WGS sequence"/>
</dbReference>
<evidence type="ECO:0000259" key="7">
    <source>
        <dbReference type="PROSITE" id="PS51441"/>
    </source>
</evidence>
<reference evidence="8" key="1">
    <citation type="submission" date="2020-10" db="EMBL/GenBank/DDBJ databases">
        <authorList>
            <person name="Castelo-Branco R."/>
            <person name="Eusebio N."/>
            <person name="Adriana R."/>
            <person name="Vieira A."/>
            <person name="Brugerolle De Fraissinette N."/>
            <person name="Rezende De Castro R."/>
            <person name="Schneider M.P."/>
            <person name="Vasconcelos V."/>
            <person name="Leao P.N."/>
        </authorList>
    </citation>
    <scope>NUCLEOTIDE SEQUENCE</scope>
    <source>
        <strain evidence="8">LEGE 11480</strain>
    </source>
</reference>
<gene>
    <name evidence="8" type="ORF">IQ266_08375</name>
</gene>
<feature type="domain" description="CpcD-like" evidence="7">
    <location>
        <begin position="8"/>
        <end position="58"/>
    </location>
</feature>
<keyword evidence="2" id="KW-0042">Antenna complex</keyword>
<comment type="caution">
    <text evidence="8">The sequence shown here is derived from an EMBL/GenBank/DDBJ whole genome shotgun (WGS) entry which is preliminary data.</text>
</comment>
<dbReference type="EMBL" id="JADEXQ010000021">
    <property type="protein sequence ID" value="MBE9029740.1"/>
    <property type="molecule type" value="Genomic_DNA"/>
</dbReference>
<evidence type="ECO:0000313" key="8">
    <source>
        <dbReference type="EMBL" id="MBE9029740.1"/>
    </source>
</evidence>
<dbReference type="SMART" id="SM01094">
    <property type="entry name" value="CpcD"/>
    <property type="match status" value="1"/>
</dbReference>
<dbReference type="GO" id="GO:0031676">
    <property type="term" value="C:plasma membrane-derived thylakoid membrane"/>
    <property type="evidence" value="ECO:0007669"/>
    <property type="project" value="UniProtKB-SubCell"/>
</dbReference>
<evidence type="ECO:0000256" key="5">
    <source>
        <dbReference type="ARBA" id="ARBA00023136"/>
    </source>
</evidence>
<dbReference type="RefSeq" id="WP_264324559.1">
    <property type="nucleotide sequence ID" value="NZ_JADEXQ010000021.1"/>
</dbReference>
<name>A0A928VNH4_9CYAN</name>
<keyword evidence="4" id="KW-0793">Thylakoid</keyword>
<evidence type="ECO:0000313" key="9">
    <source>
        <dbReference type="Proteomes" id="UP000625316"/>
    </source>
</evidence>
<organism evidence="8 9">
    <name type="scientific">Romeriopsis navalis LEGE 11480</name>
    <dbReference type="NCBI Taxonomy" id="2777977"/>
    <lineage>
        <taxon>Bacteria</taxon>
        <taxon>Bacillati</taxon>
        <taxon>Cyanobacteriota</taxon>
        <taxon>Cyanophyceae</taxon>
        <taxon>Leptolyngbyales</taxon>
        <taxon>Leptolyngbyaceae</taxon>
        <taxon>Romeriopsis</taxon>
        <taxon>Romeriopsis navalis</taxon>
    </lineage>
</organism>
<keyword evidence="3 6" id="KW-0605">Phycobilisome</keyword>
<accession>A0A928VNH4</accession>
<dbReference type="InterPro" id="IPR008213">
    <property type="entry name" value="CpcD-like_dom"/>
</dbReference>
<dbReference type="Pfam" id="PF01383">
    <property type="entry name" value="CpcD"/>
    <property type="match status" value="1"/>
</dbReference>
<evidence type="ECO:0000256" key="3">
    <source>
        <dbReference type="ARBA" id="ARBA00022738"/>
    </source>
</evidence>
<proteinExistence type="predicted"/>
<protein>
    <submittedName>
        <fullName evidence="8">Rod-capping linker protein</fullName>
    </submittedName>
</protein>
<sequence length="74" mass="7771">MTGMLTGDRAVLLEVSGMCQQHISHTSNYTITVPYSSLSSTIQNIGRMGGRVVGVKVNDVQAAAATSISKATEE</sequence>
<evidence type="ECO:0000256" key="4">
    <source>
        <dbReference type="ARBA" id="ARBA00023078"/>
    </source>
</evidence>
<dbReference type="PROSITE" id="PS51441">
    <property type="entry name" value="CPCD_LIKE"/>
    <property type="match status" value="1"/>
</dbReference>
<keyword evidence="5" id="KW-0472">Membrane</keyword>
<evidence type="ECO:0000256" key="1">
    <source>
        <dbReference type="ARBA" id="ARBA00004445"/>
    </source>
</evidence>
<evidence type="ECO:0000256" key="2">
    <source>
        <dbReference type="ARBA" id="ARBA00022549"/>
    </source>
</evidence>
<evidence type="ECO:0000256" key="6">
    <source>
        <dbReference type="PROSITE-ProRule" id="PRU00771"/>
    </source>
</evidence>
<dbReference type="AlphaFoldDB" id="A0A928VNH4"/>